<evidence type="ECO:0000313" key="2">
    <source>
        <dbReference type="Proteomes" id="UP000765802"/>
    </source>
</evidence>
<dbReference type="EMBL" id="MBUA01000027">
    <property type="protein sequence ID" value="MBC6492186.1"/>
    <property type="molecule type" value="Genomic_DNA"/>
</dbReference>
<sequence>MAAAAVNFEHIFKTIKQQVEDLAKLFVKHYTKQAVKDGRKFLEDTKENLKRWTILLAEKKLTTQDFEWLVLSQKDLAQMVALKQAGLSVIRIEQFRNGLLSLVVDTVFGIVL</sequence>
<reference evidence="1 2" key="1">
    <citation type="submission" date="2016-07" db="EMBL/GenBank/DDBJ databases">
        <title>Genome analysis of Flavihumibacter stibioxidans YS-17.</title>
        <authorList>
            <person name="Shi K."/>
            <person name="Han Y."/>
            <person name="Wang G."/>
        </authorList>
    </citation>
    <scope>NUCLEOTIDE SEQUENCE [LARGE SCALE GENOMIC DNA]</scope>
    <source>
        <strain evidence="1 2">YS-17</strain>
    </source>
</reference>
<gene>
    <name evidence="1" type="ORF">BC349_14080</name>
</gene>
<organism evidence="1 2">
    <name type="scientific">Flavihumibacter stibioxidans</name>
    <dbReference type="NCBI Taxonomy" id="1834163"/>
    <lineage>
        <taxon>Bacteria</taxon>
        <taxon>Pseudomonadati</taxon>
        <taxon>Bacteroidota</taxon>
        <taxon>Chitinophagia</taxon>
        <taxon>Chitinophagales</taxon>
        <taxon>Chitinophagaceae</taxon>
        <taxon>Flavihumibacter</taxon>
    </lineage>
</organism>
<dbReference type="RefSeq" id="WP_187257505.1">
    <property type="nucleotide sequence ID" value="NZ_JBHULF010000006.1"/>
</dbReference>
<proteinExistence type="predicted"/>
<protein>
    <submittedName>
        <fullName evidence="1">Uncharacterized protein</fullName>
    </submittedName>
</protein>
<keyword evidence="2" id="KW-1185">Reference proteome</keyword>
<accession>A0ABR7MC34</accession>
<name>A0ABR7MC34_9BACT</name>
<dbReference type="Proteomes" id="UP000765802">
    <property type="component" value="Unassembled WGS sequence"/>
</dbReference>
<comment type="caution">
    <text evidence="1">The sequence shown here is derived from an EMBL/GenBank/DDBJ whole genome shotgun (WGS) entry which is preliminary data.</text>
</comment>
<evidence type="ECO:0000313" key="1">
    <source>
        <dbReference type="EMBL" id="MBC6492186.1"/>
    </source>
</evidence>